<dbReference type="PANTHER" id="PTHR16024">
    <property type="entry name" value="XK-RELATED PROTEIN"/>
    <property type="match status" value="1"/>
</dbReference>
<dbReference type="InterPro" id="IPR050895">
    <property type="entry name" value="XK-related_scramblase"/>
</dbReference>
<evidence type="ECO:0000313" key="9">
    <source>
        <dbReference type="Proteomes" id="UP001642483"/>
    </source>
</evidence>
<name>A0ABP0GFY1_CLALP</name>
<keyword evidence="4 7" id="KW-0812">Transmembrane</keyword>
<keyword evidence="6 7" id="KW-0472">Membrane</keyword>
<evidence type="ECO:0000256" key="1">
    <source>
        <dbReference type="ARBA" id="ARBA00004651"/>
    </source>
</evidence>
<accession>A0ABP0GFY1</accession>
<keyword evidence="5 7" id="KW-1133">Transmembrane helix</keyword>
<dbReference type="Pfam" id="PF09815">
    <property type="entry name" value="XK-related"/>
    <property type="match status" value="1"/>
</dbReference>
<evidence type="ECO:0000256" key="3">
    <source>
        <dbReference type="ARBA" id="ARBA00022475"/>
    </source>
</evidence>
<feature type="transmembrane region" description="Helical" evidence="7">
    <location>
        <begin position="495"/>
        <end position="520"/>
    </location>
</feature>
<feature type="transmembrane region" description="Helical" evidence="7">
    <location>
        <begin position="126"/>
        <end position="147"/>
    </location>
</feature>
<evidence type="ECO:0000256" key="2">
    <source>
        <dbReference type="ARBA" id="ARBA00008789"/>
    </source>
</evidence>
<keyword evidence="3" id="KW-1003">Cell membrane</keyword>
<feature type="transmembrane region" description="Helical" evidence="7">
    <location>
        <begin position="298"/>
        <end position="319"/>
    </location>
</feature>
<comment type="subcellular location">
    <subcellularLocation>
        <location evidence="1">Cell membrane</location>
        <topology evidence="1">Multi-pass membrane protein</topology>
    </subcellularLocation>
    <subcellularLocation>
        <location evidence="7">Membrane</location>
        <topology evidence="7">Multi-pass membrane protein</topology>
    </subcellularLocation>
</comment>
<dbReference type="EMBL" id="CAWYQH010000119">
    <property type="protein sequence ID" value="CAK8690681.1"/>
    <property type="molecule type" value="Genomic_DNA"/>
</dbReference>
<dbReference type="InterPro" id="IPR018629">
    <property type="entry name" value="XK-rel"/>
</dbReference>
<organism evidence="8 9">
    <name type="scientific">Clavelina lepadiformis</name>
    <name type="common">Light-bulb sea squirt</name>
    <name type="synonym">Ascidia lepadiformis</name>
    <dbReference type="NCBI Taxonomy" id="159417"/>
    <lineage>
        <taxon>Eukaryota</taxon>
        <taxon>Metazoa</taxon>
        <taxon>Chordata</taxon>
        <taxon>Tunicata</taxon>
        <taxon>Ascidiacea</taxon>
        <taxon>Aplousobranchia</taxon>
        <taxon>Clavelinidae</taxon>
        <taxon>Clavelina</taxon>
    </lineage>
</organism>
<feature type="transmembrane region" description="Helical" evidence="7">
    <location>
        <begin position="427"/>
        <end position="446"/>
    </location>
</feature>
<gene>
    <name evidence="8" type="ORF">CVLEPA_LOCUS23266</name>
</gene>
<evidence type="ECO:0000256" key="7">
    <source>
        <dbReference type="RuleBase" id="RU910716"/>
    </source>
</evidence>
<comment type="caution">
    <text evidence="8">The sequence shown here is derived from an EMBL/GenBank/DDBJ whole genome shotgun (WGS) entry which is preliminary data.</text>
</comment>
<sequence>MEQKFLSIPECSHENSAEKSRRLSGLLTKKIWKGSQETIASIYGVYARVNDGRILKLRDVSGSVPTREGRTLHHEKFVRKEEEEETNFEINFNSNQSSNDQAPTKSYVRATIIALFSWKAAILSRFTIVNFLLGLGGITLHFIDLILDWVNAFGYLDRLTTEEDSLFYFGLTVAAIIFPSFIMHTFSAWWEVEDFQYNKIEKRKRQISHRSNPCWYFCIVMSHILQIAPVYRYSRALYYGVKSRQQEVMGHMNWWKFYDDLFLTELYDINFMRMTEAFLESSPQLILQFYIMIELQTVPAITVIFCLASMSGIALAFIGQEMSQRDMIKGKRQLSILGILALGFYRGLTMSSRILSHALLLHINVLAWIVFFFTHWLFFSLLTMWRKTKFCPTKLREYAYDIVIGFCLNFGYLNVHPQSKHRHPMMIYYFCMLVENIAICLLWFYIRDGGGNILETLKLYFQPKFITLETSNITKSNQTIHMSGENVKPPIPNDIALLLVFAVIISNVIGLTVVPIYYFVLRPATRHICACLRLSHYSSNQDNEVISTNELLDEPGQPSTTSTADFESVYITVSEAVDKRGFNSCPASPVSRKEKLKISPAPDIVMQKTLESIFSLNNVPQRSLSLPDCTRLKGTAHSCCAANFKPLQKNMQNINDEFNSISSPKPEYIEESKKIHLYKTKKIRNFHQNKNRSIHSDKTLSVKRDKSFTNVAGRNVFNRSLRASTLYSRHYSTKVGLRFVGQLAANLVTTIQ</sequence>
<feature type="transmembrane region" description="Helical" evidence="7">
    <location>
        <begin position="398"/>
        <end position="415"/>
    </location>
</feature>
<evidence type="ECO:0000256" key="4">
    <source>
        <dbReference type="ARBA" id="ARBA00022692"/>
    </source>
</evidence>
<comment type="similarity">
    <text evidence="2 7">Belongs to the XK family.</text>
</comment>
<evidence type="ECO:0000313" key="8">
    <source>
        <dbReference type="EMBL" id="CAK8690681.1"/>
    </source>
</evidence>
<evidence type="ECO:0000256" key="5">
    <source>
        <dbReference type="ARBA" id="ARBA00022989"/>
    </source>
</evidence>
<dbReference type="PANTHER" id="PTHR16024:SF6">
    <property type="entry name" value="XK-RELATED PROTEIN"/>
    <property type="match status" value="1"/>
</dbReference>
<reference evidence="8 9" key="1">
    <citation type="submission" date="2024-02" db="EMBL/GenBank/DDBJ databases">
        <authorList>
            <person name="Daric V."/>
            <person name="Darras S."/>
        </authorList>
    </citation>
    <scope>NUCLEOTIDE SEQUENCE [LARGE SCALE GENOMIC DNA]</scope>
</reference>
<protein>
    <recommendedName>
        <fullName evidence="7">XK-related protein</fullName>
    </recommendedName>
</protein>
<dbReference type="Proteomes" id="UP001642483">
    <property type="component" value="Unassembled WGS sequence"/>
</dbReference>
<feature type="transmembrane region" description="Helical" evidence="7">
    <location>
        <begin position="167"/>
        <end position="192"/>
    </location>
</feature>
<proteinExistence type="inferred from homology"/>
<evidence type="ECO:0000256" key="6">
    <source>
        <dbReference type="ARBA" id="ARBA00023136"/>
    </source>
</evidence>
<keyword evidence="9" id="KW-1185">Reference proteome</keyword>
<feature type="transmembrane region" description="Helical" evidence="7">
    <location>
        <begin position="354"/>
        <end position="378"/>
    </location>
</feature>
<feature type="transmembrane region" description="Helical" evidence="7">
    <location>
        <begin position="213"/>
        <end position="231"/>
    </location>
</feature>